<reference evidence="1 2" key="1">
    <citation type="journal article" date="2021" name="Microb. Ecol.">
        <title>Candidatus Mesenet longicola: Novel Endosymbionts of Brontispa longissima that Induce Cytoplasmic Incompatibility.</title>
        <authorList>
            <person name="Takano S."/>
            <person name="Gotoh Y."/>
            <person name="Hayashi T."/>
        </authorList>
    </citation>
    <scope>NUCLEOTIDE SEQUENCE [LARGE SCALE GENOMIC DNA]</scope>
    <source>
        <strain evidence="1">L5</strain>
    </source>
</reference>
<protein>
    <submittedName>
        <fullName evidence="1">Uncharacterized protein</fullName>
    </submittedName>
</protein>
<evidence type="ECO:0000313" key="1">
    <source>
        <dbReference type="EMBL" id="GHM59952.1"/>
    </source>
</evidence>
<dbReference type="Proteomes" id="UP000637906">
    <property type="component" value="Unassembled WGS sequence"/>
</dbReference>
<comment type="caution">
    <text evidence="1">The sequence shown here is derived from an EMBL/GenBank/DDBJ whole genome shotgun (WGS) entry which is preliminary data.</text>
</comment>
<name>A0A8J3MQV3_9RICK</name>
<organism evidence="1 2">
    <name type="scientific">Candidatus Mesenet longicola</name>
    <dbReference type="NCBI Taxonomy" id="1892558"/>
    <lineage>
        <taxon>Bacteria</taxon>
        <taxon>Pseudomonadati</taxon>
        <taxon>Pseudomonadota</taxon>
        <taxon>Alphaproteobacteria</taxon>
        <taxon>Rickettsiales</taxon>
        <taxon>Anaplasmataceae</taxon>
        <taxon>Candidatus Mesenet</taxon>
    </lineage>
</organism>
<evidence type="ECO:0000313" key="2">
    <source>
        <dbReference type="Proteomes" id="UP000637906"/>
    </source>
</evidence>
<accession>A0A8J3MQV3</accession>
<keyword evidence="2" id="KW-1185">Reference proteome</keyword>
<dbReference type="EMBL" id="BNGU01000050">
    <property type="protein sequence ID" value="GHM59952.1"/>
    <property type="molecule type" value="Genomic_DNA"/>
</dbReference>
<dbReference type="AlphaFoldDB" id="A0A8J3MQV3"/>
<proteinExistence type="predicted"/>
<sequence length="133" mass="15014">MVNTLMLKVKESVYHNSLKSDVGDNINKAGYTIENGDQIINADDDLTLQEAYDALVVMLNGNLDLVKKVLFHAQEMVACGVYIAQESQLSKYDIYKMINNLKNQSTSIDEIKSLPNIQKDNTKFKKSRKRGRG</sequence>
<gene>
    <name evidence="1" type="ORF">sL5_09450</name>
</gene>